<keyword evidence="3" id="KW-1185">Reference proteome</keyword>
<dbReference type="NCBIfam" id="NF047659">
    <property type="entry name" value="THC0290_0291_fam"/>
    <property type="match status" value="1"/>
</dbReference>
<dbReference type="AlphaFoldDB" id="A0A1H2RFN6"/>
<evidence type="ECO:0000313" key="3">
    <source>
        <dbReference type="Proteomes" id="UP000198569"/>
    </source>
</evidence>
<evidence type="ECO:0000256" key="1">
    <source>
        <dbReference type="SAM" id="SignalP"/>
    </source>
</evidence>
<gene>
    <name evidence="2" type="ORF">SAMN05444338_101420</name>
</gene>
<sequence length="267" mass="29992">MLRYVSLILFAFLGFSNNSNAQFGFSHEVGIIAGPVAFQSDYGERYSLSTNAGNTGIGIGIIHYMNFSYEADCNCYTPETYFNDHFKLRTELSYNKTNLEHLGEWVAPERTSLGADQLRAMKGSTAVTNIGMQLEYFPLSIRDFTATIGSLGPFVSLGAQFSYYNAKAYSTLGPLGTPLTTFPKYLTPTDGRPYGFSTEGGSVWSVVSSVGTRYKLSPLSDFMVDLRFQYYFSNWVDGLNPNPDIYKENKANDWLVWFNVGYIYYLQ</sequence>
<organism evidence="2 3">
    <name type="scientific">Flavobacterium degerlachei</name>
    <dbReference type="NCBI Taxonomy" id="229203"/>
    <lineage>
        <taxon>Bacteria</taxon>
        <taxon>Pseudomonadati</taxon>
        <taxon>Bacteroidota</taxon>
        <taxon>Flavobacteriia</taxon>
        <taxon>Flavobacteriales</taxon>
        <taxon>Flavobacteriaceae</taxon>
        <taxon>Flavobacterium</taxon>
    </lineage>
</organism>
<feature type="chain" id="PRO_5011650346" description="Glutamate dehydrogenase" evidence="1">
    <location>
        <begin position="22"/>
        <end position="267"/>
    </location>
</feature>
<dbReference type="RefSeq" id="WP_091428999.1">
    <property type="nucleotide sequence ID" value="NZ_FNMV01000001.1"/>
</dbReference>
<reference evidence="3" key="1">
    <citation type="submission" date="2016-10" db="EMBL/GenBank/DDBJ databases">
        <authorList>
            <person name="Varghese N."/>
            <person name="Submissions S."/>
        </authorList>
    </citation>
    <scope>NUCLEOTIDE SEQUENCE [LARGE SCALE GENOMIC DNA]</scope>
    <source>
        <strain evidence="3">DSM 15718</strain>
    </source>
</reference>
<evidence type="ECO:0008006" key="4">
    <source>
        <dbReference type="Google" id="ProtNLM"/>
    </source>
</evidence>
<dbReference type="OrthoDB" id="1142271at2"/>
<proteinExistence type="predicted"/>
<protein>
    <recommendedName>
        <fullName evidence="4">Glutamate dehydrogenase</fullName>
    </recommendedName>
</protein>
<feature type="signal peptide" evidence="1">
    <location>
        <begin position="1"/>
        <end position="21"/>
    </location>
</feature>
<dbReference type="Proteomes" id="UP000198569">
    <property type="component" value="Unassembled WGS sequence"/>
</dbReference>
<evidence type="ECO:0000313" key="2">
    <source>
        <dbReference type="EMBL" id="SDW18256.1"/>
    </source>
</evidence>
<name>A0A1H2RFN6_9FLAO</name>
<dbReference type="STRING" id="229203.SAMN05444338_101420"/>
<dbReference type="EMBL" id="FNMV01000001">
    <property type="protein sequence ID" value="SDW18256.1"/>
    <property type="molecule type" value="Genomic_DNA"/>
</dbReference>
<accession>A0A1H2RFN6</accession>
<keyword evidence="1" id="KW-0732">Signal</keyword>